<proteinExistence type="predicted"/>
<protein>
    <submittedName>
        <fullName evidence="1">Uncharacterized protein</fullName>
    </submittedName>
</protein>
<evidence type="ECO:0000313" key="1">
    <source>
        <dbReference type="EMBL" id="MPC16053.1"/>
    </source>
</evidence>
<comment type="caution">
    <text evidence="1">The sequence shown here is derived from an EMBL/GenBank/DDBJ whole genome shotgun (WGS) entry which is preliminary data.</text>
</comment>
<dbReference type="EMBL" id="VSRR010000474">
    <property type="protein sequence ID" value="MPC16053.1"/>
    <property type="molecule type" value="Genomic_DNA"/>
</dbReference>
<dbReference type="Proteomes" id="UP000324222">
    <property type="component" value="Unassembled WGS sequence"/>
</dbReference>
<name>A0A5B7D5M2_PORTR</name>
<gene>
    <name evidence="1" type="ORF">E2C01_008864</name>
</gene>
<keyword evidence="2" id="KW-1185">Reference proteome</keyword>
<accession>A0A5B7D5M2</accession>
<sequence>MWYRVGAVRSMTGGRKTQPQLSYKLKEPRQYACNRGCQTVTGGDSHCSPEEIWLIELFALKTYSSAGLSLWQSNSLTHWCQDSPPSHDPSASQASFCINISQLLPQYSVFRQDGDVWLTLSILMLFILLNYLQCDHSVKSQVPYLGQRWGGQISTEDEGLATPFLCPEGVTVMIPSGLCTNDLTGHRSPKSFAGNRSLELALRMSNSTSGVKRISSGVSG</sequence>
<evidence type="ECO:0000313" key="2">
    <source>
        <dbReference type="Proteomes" id="UP000324222"/>
    </source>
</evidence>
<reference evidence="1 2" key="1">
    <citation type="submission" date="2019-05" db="EMBL/GenBank/DDBJ databases">
        <title>Another draft genome of Portunus trituberculatus and its Hox gene families provides insights of decapod evolution.</title>
        <authorList>
            <person name="Jeong J.-H."/>
            <person name="Song I."/>
            <person name="Kim S."/>
            <person name="Choi T."/>
            <person name="Kim D."/>
            <person name="Ryu S."/>
            <person name="Kim W."/>
        </authorList>
    </citation>
    <scope>NUCLEOTIDE SEQUENCE [LARGE SCALE GENOMIC DNA]</scope>
    <source>
        <tissue evidence="1">Muscle</tissue>
    </source>
</reference>
<dbReference type="AlphaFoldDB" id="A0A5B7D5M2"/>
<organism evidence="1 2">
    <name type="scientific">Portunus trituberculatus</name>
    <name type="common">Swimming crab</name>
    <name type="synonym">Neptunus trituberculatus</name>
    <dbReference type="NCBI Taxonomy" id="210409"/>
    <lineage>
        <taxon>Eukaryota</taxon>
        <taxon>Metazoa</taxon>
        <taxon>Ecdysozoa</taxon>
        <taxon>Arthropoda</taxon>
        <taxon>Crustacea</taxon>
        <taxon>Multicrustacea</taxon>
        <taxon>Malacostraca</taxon>
        <taxon>Eumalacostraca</taxon>
        <taxon>Eucarida</taxon>
        <taxon>Decapoda</taxon>
        <taxon>Pleocyemata</taxon>
        <taxon>Brachyura</taxon>
        <taxon>Eubrachyura</taxon>
        <taxon>Portunoidea</taxon>
        <taxon>Portunidae</taxon>
        <taxon>Portuninae</taxon>
        <taxon>Portunus</taxon>
    </lineage>
</organism>